<reference evidence="2 3" key="1">
    <citation type="submission" date="2024-08" db="EMBL/GenBank/DDBJ databases">
        <title>Whole-genome sequencing of halo(alkali)philic microorganisms from hypersaline lakes.</title>
        <authorList>
            <person name="Sorokin D.Y."/>
            <person name="Merkel A.Y."/>
            <person name="Messina E."/>
            <person name="Yakimov M."/>
        </authorList>
    </citation>
    <scope>NUCLEOTIDE SEQUENCE [LARGE SCALE GENOMIC DNA]</scope>
    <source>
        <strain evidence="2 3">AB-hyl4</strain>
    </source>
</reference>
<protein>
    <submittedName>
        <fullName evidence="2">PEP-CTERM sorting domain-containing protein</fullName>
    </submittedName>
</protein>
<keyword evidence="1" id="KW-0732">Signal</keyword>
<evidence type="ECO:0000313" key="2">
    <source>
        <dbReference type="EMBL" id="MFA9480125.1"/>
    </source>
</evidence>
<dbReference type="InterPro" id="IPR013424">
    <property type="entry name" value="Ice-binding_C"/>
</dbReference>
<dbReference type="RefSeq" id="WP_425347049.1">
    <property type="nucleotide sequence ID" value="NZ_JBGUBD010000016.1"/>
</dbReference>
<sequence length="273" mass="28584">MHRVSIVGSAVLCAGVLSLGGAVWAGPFAPAAGEPGSTAIHMSDPSFIGWATDVAEIVRGPVDIDDPDGEKASYGDPSIALGPANGTAGSVVSLGDGGHITLTFSQPITNGPGYDFAVFSNAFSDTYLELAFVEVSSDGENFIRFPNFSLTEDPIEFWGAMMDPTNIYGYAGKYRAGYGTPFDLDELIGQPGVDGVLDVDNVTHVRIVDVVGDGSTYDFDGNPVYHPHPTPFNTGGFDLDAVGVINVVPEPGTIAMLLVSGSLVALRRRRRLA</sequence>
<evidence type="ECO:0000256" key="1">
    <source>
        <dbReference type="SAM" id="SignalP"/>
    </source>
</evidence>
<organism evidence="2 3">
    <name type="scientific">Natronomicrosphaera hydrolytica</name>
    <dbReference type="NCBI Taxonomy" id="3242702"/>
    <lineage>
        <taxon>Bacteria</taxon>
        <taxon>Pseudomonadati</taxon>
        <taxon>Planctomycetota</taxon>
        <taxon>Phycisphaerae</taxon>
        <taxon>Phycisphaerales</taxon>
        <taxon>Phycisphaeraceae</taxon>
        <taxon>Natronomicrosphaera</taxon>
    </lineage>
</organism>
<name>A0ABV4U942_9BACT</name>
<dbReference type="EMBL" id="JBGUBD010000016">
    <property type="protein sequence ID" value="MFA9480125.1"/>
    <property type="molecule type" value="Genomic_DNA"/>
</dbReference>
<feature type="signal peptide" evidence="1">
    <location>
        <begin position="1"/>
        <end position="25"/>
    </location>
</feature>
<proteinExistence type="predicted"/>
<dbReference type="Proteomes" id="UP001575105">
    <property type="component" value="Unassembled WGS sequence"/>
</dbReference>
<evidence type="ECO:0000313" key="3">
    <source>
        <dbReference type="Proteomes" id="UP001575105"/>
    </source>
</evidence>
<dbReference type="NCBIfam" id="TIGR02595">
    <property type="entry name" value="PEP_CTERM"/>
    <property type="match status" value="1"/>
</dbReference>
<feature type="chain" id="PRO_5046358112" evidence="1">
    <location>
        <begin position="26"/>
        <end position="273"/>
    </location>
</feature>
<gene>
    <name evidence="2" type="ORF">ACERK3_17780</name>
</gene>
<comment type="caution">
    <text evidence="2">The sequence shown here is derived from an EMBL/GenBank/DDBJ whole genome shotgun (WGS) entry which is preliminary data.</text>
</comment>
<keyword evidence="3" id="KW-1185">Reference proteome</keyword>
<accession>A0ABV4U942</accession>